<dbReference type="InterPro" id="IPR010233">
    <property type="entry name" value="UbiG_MeTrfase"/>
</dbReference>
<dbReference type="GO" id="GO:0046872">
    <property type="term" value="F:metal ion binding"/>
    <property type="evidence" value="ECO:0007669"/>
    <property type="project" value="UniProtKB-KW"/>
</dbReference>
<evidence type="ECO:0000256" key="4">
    <source>
        <dbReference type="ARBA" id="ARBA00022691"/>
    </source>
</evidence>
<keyword evidence="3 5" id="KW-0831">Ubiquinone biosynthesis</keyword>
<accession>A0AAE8SXH9</accession>
<dbReference type="EC" id="2.1.1.-" evidence="5"/>
<comment type="subcellular location">
    <subcellularLocation>
        <location evidence="5">Mitochondrion inner membrane</location>
        <topology evidence="5">Peripheral membrane protein</topology>
        <orientation evidence="5">Matrix side</orientation>
    </subcellularLocation>
</comment>
<dbReference type="GO" id="GO:0031314">
    <property type="term" value="C:extrinsic component of mitochondrial inner membrane"/>
    <property type="evidence" value="ECO:0007669"/>
    <property type="project" value="UniProtKB-UniRule"/>
</dbReference>
<comment type="pathway">
    <text evidence="5">Cofactor biosynthesis; ubiquinone biosynthesis.</text>
</comment>
<dbReference type="GO" id="GO:0010420">
    <property type="term" value="F:polyprenyldihydroxybenzoate methyltransferase activity"/>
    <property type="evidence" value="ECO:0007669"/>
    <property type="project" value="UniProtKB-UniRule"/>
</dbReference>
<comment type="cofactor">
    <cofactor evidence="5">
        <name>Mg(2+)</name>
        <dbReference type="ChEBI" id="CHEBI:18420"/>
    </cofactor>
</comment>
<feature type="binding site" evidence="5">
    <location>
        <position position="177"/>
    </location>
    <ligand>
        <name>S-adenosyl-L-methionine</name>
        <dbReference type="ChEBI" id="CHEBI:59789"/>
    </ligand>
</feature>
<evidence type="ECO:0000256" key="2">
    <source>
        <dbReference type="ARBA" id="ARBA00022679"/>
    </source>
</evidence>
<comment type="function">
    <text evidence="5">O-methyltransferase required for two non-consecutive steps during ubiquinone biosynthesis. Catalyzes the 2 O-methylation of 3,4-dihydroxy-5-(all-trans-polyprenyl)benzoic acid into 4-hydroxy-3-methoxy-5-(all-trans-polyprenyl)benzoic acid. Also catalyzes the last step of ubiquinone biosynthesis by mediating methylation of 3-demethylubiquinone into ubiquinone. Also able to mediate the methylation of 3-demethylubiquinol into ubiquinol.</text>
</comment>
<comment type="similarity">
    <text evidence="5">Belongs to the class I-like SAM-binding methyltransferase superfamily. UbiG/COQ3 family.</text>
</comment>
<organism evidence="6 7">
    <name type="scientific">Cephalotrichum gorgonifer</name>
    <dbReference type="NCBI Taxonomy" id="2041049"/>
    <lineage>
        <taxon>Eukaryota</taxon>
        <taxon>Fungi</taxon>
        <taxon>Dikarya</taxon>
        <taxon>Ascomycota</taxon>
        <taxon>Pezizomycotina</taxon>
        <taxon>Sordariomycetes</taxon>
        <taxon>Hypocreomycetidae</taxon>
        <taxon>Microascales</taxon>
        <taxon>Microascaceae</taxon>
        <taxon>Cephalotrichum</taxon>
    </lineage>
</organism>
<dbReference type="AlphaFoldDB" id="A0AAE8SXH9"/>
<dbReference type="EC" id="2.1.1.64" evidence="5"/>
<name>A0AAE8SXH9_9PEZI</name>
<feature type="binding site" evidence="5">
    <location>
        <position position="105"/>
    </location>
    <ligand>
        <name>S-adenosyl-L-methionine</name>
        <dbReference type="ChEBI" id="CHEBI:59789"/>
    </ligand>
</feature>
<dbReference type="Proteomes" id="UP001187682">
    <property type="component" value="Unassembled WGS sequence"/>
</dbReference>
<dbReference type="EMBL" id="ONZQ02000011">
    <property type="protein sequence ID" value="SPO04845.1"/>
    <property type="molecule type" value="Genomic_DNA"/>
</dbReference>
<comment type="subunit">
    <text evidence="5">Component of a multi-subunit COQ enzyme complex, composed of at least COQ3, COQ4, COQ5, COQ6, COQ7 and COQ9.</text>
</comment>
<comment type="catalytic activity">
    <reaction evidence="5">
        <text>a 3-demethylubiquinone + S-adenosyl-L-methionine = a ubiquinone + S-adenosyl-L-homocysteine</text>
        <dbReference type="Rhea" id="RHEA:81215"/>
        <dbReference type="Rhea" id="RHEA-COMP:9565"/>
        <dbReference type="Rhea" id="RHEA-COMP:19654"/>
        <dbReference type="ChEBI" id="CHEBI:16389"/>
        <dbReference type="ChEBI" id="CHEBI:57856"/>
        <dbReference type="ChEBI" id="CHEBI:59789"/>
        <dbReference type="ChEBI" id="CHEBI:231825"/>
    </reaction>
</comment>
<feature type="binding site" evidence="5">
    <location>
        <position position="182"/>
    </location>
    <ligand>
        <name>Mg(2+)</name>
        <dbReference type="ChEBI" id="CHEBI:18420"/>
    </ligand>
</feature>
<dbReference type="PANTHER" id="PTHR43464">
    <property type="entry name" value="METHYLTRANSFERASE"/>
    <property type="match status" value="1"/>
</dbReference>
<keyword evidence="5" id="KW-0479">Metal-binding</keyword>
<dbReference type="SUPFAM" id="SSF53335">
    <property type="entry name" value="S-adenosyl-L-methionine-dependent methyltransferases"/>
    <property type="match status" value="1"/>
</dbReference>
<comment type="catalytic activity">
    <reaction evidence="5">
        <text>a 3-demethylubiquinol + S-adenosyl-L-methionine = a ubiquinol + S-adenosyl-L-homocysteine + H(+)</text>
        <dbReference type="Rhea" id="RHEA:44380"/>
        <dbReference type="Rhea" id="RHEA-COMP:9566"/>
        <dbReference type="Rhea" id="RHEA-COMP:10914"/>
        <dbReference type="ChEBI" id="CHEBI:15378"/>
        <dbReference type="ChEBI" id="CHEBI:17976"/>
        <dbReference type="ChEBI" id="CHEBI:57856"/>
        <dbReference type="ChEBI" id="CHEBI:59789"/>
        <dbReference type="ChEBI" id="CHEBI:84422"/>
        <dbReference type="EC" id="2.1.1.64"/>
    </reaction>
</comment>
<keyword evidence="7" id="KW-1185">Reference proteome</keyword>
<proteinExistence type="inferred from homology"/>
<feature type="binding site" evidence="5">
    <location>
        <position position="128"/>
    </location>
    <ligand>
        <name>S-adenosyl-L-methionine</name>
        <dbReference type="ChEBI" id="CHEBI:59789"/>
    </ligand>
</feature>
<gene>
    <name evidence="5" type="primary">COQ3</name>
    <name evidence="6" type="ORF">DNG_07530</name>
</gene>
<feature type="binding site" evidence="5">
    <location>
        <position position="80"/>
    </location>
    <ligand>
        <name>S-adenosyl-L-methionine</name>
        <dbReference type="ChEBI" id="CHEBI:59789"/>
    </ligand>
</feature>
<keyword evidence="4 5" id="KW-0949">S-adenosyl-L-methionine</keyword>
<keyword evidence="5" id="KW-0999">Mitochondrion inner membrane</keyword>
<dbReference type="Gene3D" id="3.40.50.150">
    <property type="entry name" value="Vaccinia Virus protein VP39"/>
    <property type="match status" value="1"/>
</dbReference>
<keyword evidence="5" id="KW-0472">Membrane</keyword>
<keyword evidence="6" id="KW-0830">Ubiquinone</keyword>
<comment type="caution">
    <text evidence="6">The sequence shown here is derived from an EMBL/GenBank/DDBJ whole genome shotgun (WGS) entry which is preliminary data.</text>
</comment>
<dbReference type="InterPro" id="IPR029063">
    <property type="entry name" value="SAM-dependent_MTases_sf"/>
</dbReference>
<dbReference type="CDD" id="cd02440">
    <property type="entry name" value="AdoMet_MTases"/>
    <property type="match status" value="1"/>
</dbReference>
<dbReference type="HAMAP" id="MF_00472">
    <property type="entry name" value="UbiG"/>
    <property type="match status" value="1"/>
</dbReference>
<sequence length="292" mass="32112">MLPGRAPRHLVAALRRARAPLLAPAPSTLLAQQPHLPSRRHSSTYNSVDPTEVTHFNALASTWWDAHGSSRLLHLMNPVRLDFIRDCHASQPTPPPSTLRYLDVGCGGGIFAESAARLPNTSHVTALDPSPEVLSIARAHAKRDPALAGKLTYNQGSIEGLEVPTGEEGQFDVVSVFEVVEHVDNPAEFLERCRPFVKPGGWLVMSTIARTWMSWFTTNLVAEDILGIVPKGTHSWEKYINEDELRACLERMGGWSSARCMGVVYVPGLGWKSVPGSEKVGNYFFAVRRDDA</sequence>
<feature type="binding site" evidence="5">
    <location>
        <position position="181"/>
    </location>
    <ligand>
        <name>Mg(2+)</name>
        <dbReference type="ChEBI" id="CHEBI:18420"/>
    </ligand>
</feature>
<evidence type="ECO:0000313" key="7">
    <source>
        <dbReference type="Proteomes" id="UP001187682"/>
    </source>
</evidence>
<keyword evidence="1 5" id="KW-0489">Methyltransferase</keyword>
<keyword evidence="5" id="KW-0496">Mitochondrion</keyword>
<dbReference type="Pfam" id="PF13489">
    <property type="entry name" value="Methyltransf_23"/>
    <property type="match status" value="1"/>
</dbReference>
<dbReference type="PANTHER" id="PTHR43464:SF19">
    <property type="entry name" value="UBIQUINONE BIOSYNTHESIS O-METHYLTRANSFERASE, MITOCHONDRIAL"/>
    <property type="match status" value="1"/>
</dbReference>
<evidence type="ECO:0000256" key="1">
    <source>
        <dbReference type="ARBA" id="ARBA00022603"/>
    </source>
</evidence>
<dbReference type="GO" id="GO:0061542">
    <property type="term" value="F:3-demethylubiquinol 3-O-methyltransferase activity"/>
    <property type="evidence" value="ECO:0007669"/>
    <property type="project" value="UniProtKB-UniRule"/>
</dbReference>
<evidence type="ECO:0000256" key="5">
    <source>
        <dbReference type="HAMAP-Rule" id="MF_03190"/>
    </source>
</evidence>
<dbReference type="EC" id="2.1.1.114" evidence="5"/>
<keyword evidence="5" id="KW-0460">Magnesium</keyword>
<keyword evidence="2 5" id="KW-0808">Transferase</keyword>
<evidence type="ECO:0000256" key="3">
    <source>
        <dbReference type="ARBA" id="ARBA00022688"/>
    </source>
</evidence>
<evidence type="ECO:0000313" key="6">
    <source>
        <dbReference type="EMBL" id="SPO04845.1"/>
    </source>
</evidence>
<comment type="catalytic activity">
    <reaction evidence="5">
        <text>a 3,4-dihydroxy-5-(all-trans-polyprenyl)benzoate + S-adenosyl-L-methionine = a 4-hydroxy-3-methoxy-5-(all-trans-polyprenyl)benzoate + S-adenosyl-L-homocysteine + H(+)</text>
        <dbReference type="Rhea" id="RHEA:44452"/>
        <dbReference type="Rhea" id="RHEA-COMP:10930"/>
        <dbReference type="Rhea" id="RHEA-COMP:10931"/>
        <dbReference type="ChEBI" id="CHEBI:15378"/>
        <dbReference type="ChEBI" id="CHEBI:57856"/>
        <dbReference type="ChEBI" id="CHEBI:59789"/>
        <dbReference type="ChEBI" id="CHEBI:64694"/>
        <dbReference type="ChEBI" id="CHEBI:84443"/>
        <dbReference type="EC" id="2.1.1.114"/>
    </reaction>
</comment>
<dbReference type="NCBIfam" id="TIGR01983">
    <property type="entry name" value="UbiG"/>
    <property type="match status" value="1"/>
</dbReference>
<feature type="binding site" evidence="5">
    <location>
        <position position="178"/>
    </location>
    <ligand>
        <name>Mg(2+)</name>
        <dbReference type="ChEBI" id="CHEBI:18420"/>
    </ligand>
</feature>
<dbReference type="GO" id="GO:0032259">
    <property type="term" value="P:methylation"/>
    <property type="evidence" value="ECO:0007669"/>
    <property type="project" value="UniProtKB-KW"/>
</dbReference>
<protein>
    <recommendedName>
        <fullName evidence="5">Ubiquinone biosynthesis O-methyltransferase, mitochondrial</fullName>
    </recommendedName>
    <alternativeName>
        <fullName evidence="5">3-demethylubiquinol 3-O-methyltransferase</fullName>
        <ecNumber evidence="5">2.1.1.64</ecNumber>
    </alternativeName>
    <alternativeName>
        <fullName evidence="5">3-demethylubiquinone 3-O-methyltransferase</fullName>
        <ecNumber evidence="5">2.1.1.-</ecNumber>
    </alternativeName>
    <alternativeName>
        <fullName evidence="5">Polyprenyldihydroxybenzoate methyltransferase</fullName>
        <ecNumber evidence="5">2.1.1.114</ecNumber>
    </alternativeName>
</protein>
<reference evidence="6" key="1">
    <citation type="submission" date="2018-03" db="EMBL/GenBank/DDBJ databases">
        <authorList>
            <person name="Guldener U."/>
        </authorList>
    </citation>
    <scope>NUCLEOTIDE SEQUENCE</scope>
</reference>